<dbReference type="GO" id="GO:0005886">
    <property type="term" value="C:plasma membrane"/>
    <property type="evidence" value="ECO:0007669"/>
    <property type="project" value="UniProtKB-SubCell"/>
</dbReference>
<organism evidence="7 8">
    <name type="scientific">Janibacter cremeus</name>
    <dbReference type="NCBI Taxonomy" id="1285192"/>
    <lineage>
        <taxon>Bacteria</taxon>
        <taxon>Bacillati</taxon>
        <taxon>Actinomycetota</taxon>
        <taxon>Actinomycetes</taxon>
        <taxon>Micrococcales</taxon>
        <taxon>Intrasporangiaceae</taxon>
        <taxon>Janibacter</taxon>
    </lineage>
</organism>
<accession>A0A852VUQ5</accession>
<feature type="transmembrane region" description="Helical" evidence="5">
    <location>
        <begin position="96"/>
        <end position="118"/>
    </location>
</feature>
<keyword evidence="4 5" id="KW-0472">Membrane</keyword>
<evidence type="ECO:0000256" key="3">
    <source>
        <dbReference type="ARBA" id="ARBA00022989"/>
    </source>
</evidence>
<evidence type="ECO:0000313" key="7">
    <source>
        <dbReference type="EMBL" id="NYF99699.1"/>
    </source>
</evidence>
<dbReference type="PROSITE" id="PS50850">
    <property type="entry name" value="MFS"/>
    <property type="match status" value="1"/>
</dbReference>
<feature type="transmembrane region" description="Helical" evidence="5">
    <location>
        <begin position="352"/>
        <end position="372"/>
    </location>
</feature>
<dbReference type="SUPFAM" id="SSF103473">
    <property type="entry name" value="MFS general substrate transporter"/>
    <property type="match status" value="1"/>
</dbReference>
<evidence type="ECO:0000259" key="6">
    <source>
        <dbReference type="PROSITE" id="PS50850"/>
    </source>
</evidence>
<feature type="transmembrane region" description="Helical" evidence="5">
    <location>
        <begin position="265"/>
        <end position="285"/>
    </location>
</feature>
<dbReference type="EMBL" id="JACCAE010000001">
    <property type="protein sequence ID" value="NYF99699.1"/>
    <property type="molecule type" value="Genomic_DNA"/>
</dbReference>
<dbReference type="RefSeq" id="WP_185992360.1">
    <property type="nucleotide sequence ID" value="NZ_JACCAE010000001.1"/>
</dbReference>
<evidence type="ECO:0000313" key="8">
    <source>
        <dbReference type="Proteomes" id="UP000554054"/>
    </source>
</evidence>
<dbReference type="InterPro" id="IPR011701">
    <property type="entry name" value="MFS"/>
</dbReference>
<feature type="transmembrane region" description="Helical" evidence="5">
    <location>
        <begin position="235"/>
        <end position="253"/>
    </location>
</feature>
<feature type="transmembrane region" description="Helical" evidence="5">
    <location>
        <begin position="324"/>
        <end position="346"/>
    </location>
</feature>
<comment type="subcellular location">
    <subcellularLocation>
        <location evidence="1">Cell membrane</location>
        <topology evidence="1">Multi-pass membrane protein</topology>
    </subcellularLocation>
</comment>
<comment type="caution">
    <text evidence="7">The sequence shown here is derived from an EMBL/GenBank/DDBJ whole genome shotgun (WGS) entry which is preliminary data.</text>
</comment>
<protein>
    <submittedName>
        <fullName evidence="7">MFS family permease</fullName>
    </submittedName>
</protein>
<feature type="transmembrane region" description="Helical" evidence="5">
    <location>
        <begin position="39"/>
        <end position="60"/>
    </location>
</feature>
<feature type="transmembrane region" description="Helical" evidence="5">
    <location>
        <begin position="291"/>
        <end position="312"/>
    </location>
</feature>
<evidence type="ECO:0000256" key="2">
    <source>
        <dbReference type="ARBA" id="ARBA00022692"/>
    </source>
</evidence>
<dbReference type="Proteomes" id="UP000554054">
    <property type="component" value="Unassembled WGS sequence"/>
</dbReference>
<dbReference type="InterPro" id="IPR020846">
    <property type="entry name" value="MFS_dom"/>
</dbReference>
<dbReference type="Pfam" id="PF07690">
    <property type="entry name" value="MFS_1"/>
    <property type="match status" value="2"/>
</dbReference>
<evidence type="ECO:0000256" key="1">
    <source>
        <dbReference type="ARBA" id="ARBA00004651"/>
    </source>
</evidence>
<gene>
    <name evidence="7" type="ORF">BJY20_003091</name>
</gene>
<keyword evidence="3 5" id="KW-1133">Transmembrane helix</keyword>
<keyword evidence="2 5" id="KW-0812">Transmembrane</keyword>
<feature type="transmembrane region" description="Helical" evidence="5">
    <location>
        <begin position="7"/>
        <end position="27"/>
    </location>
</feature>
<dbReference type="PANTHER" id="PTHR11360">
    <property type="entry name" value="MONOCARBOXYLATE TRANSPORTER"/>
    <property type="match status" value="1"/>
</dbReference>
<reference evidence="7 8" key="1">
    <citation type="submission" date="2020-07" db="EMBL/GenBank/DDBJ databases">
        <title>Sequencing the genomes of 1000 actinobacteria strains.</title>
        <authorList>
            <person name="Klenk H.-P."/>
        </authorList>
    </citation>
    <scope>NUCLEOTIDE SEQUENCE [LARGE SCALE GENOMIC DNA]</scope>
    <source>
        <strain evidence="7 8">DSM 26154</strain>
    </source>
</reference>
<feature type="transmembrane region" description="Helical" evidence="5">
    <location>
        <begin position="130"/>
        <end position="152"/>
    </location>
</feature>
<dbReference type="InterPro" id="IPR036259">
    <property type="entry name" value="MFS_trans_sf"/>
</dbReference>
<evidence type="ECO:0000256" key="4">
    <source>
        <dbReference type="ARBA" id="ARBA00023136"/>
    </source>
</evidence>
<dbReference type="Gene3D" id="1.20.1250.20">
    <property type="entry name" value="MFS general substrate transporter like domains"/>
    <property type="match status" value="1"/>
</dbReference>
<feature type="transmembrane region" description="Helical" evidence="5">
    <location>
        <begin position="200"/>
        <end position="223"/>
    </location>
</feature>
<keyword evidence="8" id="KW-1185">Reference proteome</keyword>
<dbReference type="AlphaFoldDB" id="A0A852VUQ5"/>
<proteinExistence type="predicted"/>
<feature type="transmembrane region" description="Helical" evidence="5">
    <location>
        <begin position="72"/>
        <end position="90"/>
    </location>
</feature>
<sequence length="380" mass="37681">MTAEFRAIVGAVLLDLAVSPLFVWGSFSDRLSDDIDVPAGSLGLAYAVGLAAFTVGVLAGGRIADRIAPRPLTLLVACGVVAGLGLTSVAQAVAVVVIGFGVLLGLATGLGYATAVRVAATVVGRRGSALALVVSAYAAGAVVLTPIVNMLWDRIGRTATFAALAVVLGVLLVGASALLPGTDGSTDAPRPSTMQSSVRGHGRAIVGAWAMFALGSAPALIAFGHAGGLARSADLVVIAVVLLNAGNLAGRLLAGPIADRVGHVLTLHATALVLVLALLLVAVFAHPAATLAGLLVLGTQYGAVSVLVPLVVADAVPSERFGTAYGLVFSGWGVAGLLGPLAAGWIGTSVGYPTVATALVGIGLAFWVAVWATTTDRAVG</sequence>
<feature type="transmembrane region" description="Helical" evidence="5">
    <location>
        <begin position="158"/>
        <end position="179"/>
    </location>
</feature>
<dbReference type="InterPro" id="IPR050327">
    <property type="entry name" value="Proton-linked_MCT"/>
</dbReference>
<evidence type="ECO:0000256" key="5">
    <source>
        <dbReference type="SAM" id="Phobius"/>
    </source>
</evidence>
<dbReference type="GO" id="GO:0022857">
    <property type="term" value="F:transmembrane transporter activity"/>
    <property type="evidence" value="ECO:0007669"/>
    <property type="project" value="InterPro"/>
</dbReference>
<feature type="domain" description="Major facilitator superfamily (MFS) profile" evidence="6">
    <location>
        <begin position="3"/>
        <end position="375"/>
    </location>
</feature>
<name>A0A852VUQ5_9MICO</name>